<reference evidence="2" key="1">
    <citation type="submission" date="2023-03" db="EMBL/GenBank/DDBJ databases">
        <title>Massive genome expansion in bonnet fungi (Mycena s.s.) driven by repeated elements and novel gene families across ecological guilds.</title>
        <authorList>
            <consortium name="Lawrence Berkeley National Laboratory"/>
            <person name="Harder C.B."/>
            <person name="Miyauchi S."/>
            <person name="Viragh M."/>
            <person name="Kuo A."/>
            <person name="Thoen E."/>
            <person name="Andreopoulos B."/>
            <person name="Lu D."/>
            <person name="Skrede I."/>
            <person name="Drula E."/>
            <person name="Henrissat B."/>
            <person name="Morin E."/>
            <person name="Kohler A."/>
            <person name="Barry K."/>
            <person name="LaButti K."/>
            <person name="Morin E."/>
            <person name="Salamov A."/>
            <person name="Lipzen A."/>
            <person name="Mereny Z."/>
            <person name="Hegedus B."/>
            <person name="Baldrian P."/>
            <person name="Stursova M."/>
            <person name="Weitz H."/>
            <person name="Taylor A."/>
            <person name="Grigoriev I.V."/>
            <person name="Nagy L.G."/>
            <person name="Martin F."/>
            <person name="Kauserud H."/>
        </authorList>
    </citation>
    <scope>NUCLEOTIDE SEQUENCE</scope>
    <source>
        <strain evidence="2">CBHHK182m</strain>
    </source>
</reference>
<dbReference type="Proteomes" id="UP001215598">
    <property type="component" value="Unassembled WGS sequence"/>
</dbReference>
<feature type="region of interest" description="Disordered" evidence="1">
    <location>
        <begin position="1128"/>
        <end position="1246"/>
    </location>
</feature>
<evidence type="ECO:0000313" key="2">
    <source>
        <dbReference type="EMBL" id="KAJ7740856.1"/>
    </source>
</evidence>
<keyword evidence="3" id="KW-1185">Reference proteome</keyword>
<name>A0AAD7IDV4_9AGAR</name>
<dbReference type="EMBL" id="JARKIB010000101">
    <property type="protein sequence ID" value="KAJ7740856.1"/>
    <property type="molecule type" value="Genomic_DNA"/>
</dbReference>
<sequence length="1246" mass="141065">MPPKGKTNLRDEDFRFRQDRTEVQCRSCTDHLAPELRGWILVKNGGRHLTSPAHLQAVQLARDRERTKVQLEKEREAASATDELRAVQFAASHFPGPVAATSSAQISDAECEMWEDYRTNGADFSAGDDVEKPEVREEQLRQEAEIFGLWNPEATASKLGFGSKDTAVVEEDEDDDWLAEIIGNINAEPEEIQNIPQGVRPETKWFPYPTKMMFLLDVLDNLPRLRVSSSLMRVFLWVLKEAGCKDIPSFDHLRRIQKELRAQCGTPRIPCKSPMGNVFFMNDPRTIIAKDWANPATRKFIHVYPEIPEDGVIREIWHGEKWRKNMDLDILSPMYDAGVSHYYVNELAQLRDGRFVVPIRWIKFRGRVYADAFTVTIDGQELGTINDASPVFICAEDLAKNYYDLEHAGKIPKWGASTVAAGHPARMPNPKRAIAKGRPMYSSFINYFADDVSGNRSKSWNKHWNAYMTHQNLPRKLLQQEFHVHFVSTSPNASVSEQFLEFKAAVEQTHTDPVEVQDESGNATCFACIATLRSRIIQCRCRVGGNQKEKATNEGYHALFEAGVPRTKEYIILELEKQVKLACSGVIKPVKDLQTETGVKDAYTQFWIDGLISRFKEMRKDEPDRSAEEIRDELVQWTVENRDRIYSGFLTMKGFDPTRDTPIEILHTILLGIVKYIWHITHTPWSTEQKKTYALRLQSTNIDGLSVHPIRSSYIMQYAGSLIGRQLKTLAQTNIFHIEGLVTDDQFTAWKAAGELAALLWVPEIRNPAEYRQDLKTAVANVLDIFATIDPSKIITKIKYHLLVHAPDEDVVQFGPLIGVATEIFESFNGVFRLCSVLSNHLAPSRDIAVQLGDQEGLKHRLTGGWWPVSEDGKWERAGSGVRQFLTDHPTLQKLLGWTEPNPMKPGEFKLVSAKRGEGPRATFALKSTSAVRAVNYGLYDADSTWNKCSWVISESLDECFLGSWVFATSPTATDSSMISGRISDILVDSTNQVLVVLELFQILSARDEKFGMPVLVRRDSEITFSIVVAKSIKFKFNVQHDCTSAKCEASGQRLRMQERVESEQIEQYIIHQPLDRFFINTHAFHNTHLLRATLPRDLVAPVLLFPERQAKHFELAAQLREKVAGRKTALAKKRKQPADDGNGDEDEVEVEIPARPRKRQKRASGAQAKTSGKQSKKAATRTVPVAHSMIANRAKRATRPSAKAKEMADAEVQQPDMEEEEEEEDSDRSSDTEHDAYLETDCDSE</sequence>
<accession>A0AAD7IDV4</accession>
<organism evidence="2 3">
    <name type="scientific">Mycena metata</name>
    <dbReference type="NCBI Taxonomy" id="1033252"/>
    <lineage>
        <taxon>Eukaryota</taxon>
        <taxon>Fungi</taxon>
        <taxon>Dikarya</taxon>
        <taxon>Basidiomycota</taxon>
        <taxon>Agaricomycotina</taxon>
        <taxon>Agaricomycetes</taxon>
        <taxon>Agaricomycetidae</taxon>
        <taxon>Agaricales</taxon>
        <taxon>Marasmiineae</taxon>
        <taxon>Mycenaceae</taxon>
        <taxon>Mycena</taxon>
    </lineage>
</organism>
<dbReference type="PANTHER" id="PTHR31912">
    <property type="entry name" value="IP13529P"/>
    <property type="match status" value="1"/>
</dbReference>
<evidence type="ECO:0000256" key="1">
    <source>
        <dbReference type="SAM" id="MobiDB-lite"/>
    </source>
</evidence>
<comment type="caution">
    <text evidence="2">The sequence shown here is derived from an EMBL/GenBank/DDBJ whole genome shotgun (WGS) entry which is preliminary data.</text>
</comment>
<feature type="compositionally biased region" description="Acidic residues" evidence="1">
    <location>
        <begin position="1217"/>
        <end position="1227"/>
    </location>
</feature>
<gene>
    <name evidence="2" type="ORF">B0H16DRAFT_1728870</name>
</gene>
<dbReference type="PANTHER" id="PTHR31912:SF34">
    <property type="entry name" value="NOTOCHORD-RELATED PROTEIN"/>
    <property type="match status" value="1"/>
</dbReference>
<dbReference type="AlphaFoldDB" id="A0AAD7IDV4"/>
<feature type="compositionally biased region" description="Acidic residues" evidence="1">
    <location>
        <begin position="1142"/>
        <end position="1151"/>
    </location>
</feature>
<proteinExistence type="predicted"/>
<feature type="compositionally biased region" description="Basic and acidic residues" evidence="1">
    <location>
        <begin position="1228"/>
        <end position="1238"/>
    </location>
</feature>
<evidence type="ECO:0000313" key="3">
    <source>
        <dbReference type="Proteomes" id="UP001215598"/>
    </source>
</evidence>
<protein>
    <submittedName>
        <fullName evidence="2">Uncharacterized protein</fullName>
    </submittedName>
</protein>